<dbReference type="Proteomes" id="UP000230956">
    <property type="component" value="Unassembled WGS sequence"/>
</dbReference>
<protein>
    <recommendedName>
        <fullName evidence="1">HTH cro/C1-type domain-containing protein</fullName>
    </recommendedName>
</protein>
<dbReference type="InterPro" id="IPR001387">
    <property type="entry name" value="Cro/C1-type_HTH"/>
</dbReference>
<evidence type="ECO:0000313" key="3">
    <source>
        <dbReference type="Proteomes" id="UP000230956"/>
    </source>
</evidence>
<dbReference type="GO" id="GO:0003677">
    <property type="term" value="F:DNA binding"/>
    <property type="evidence" value="ECO:0007669"/>
    <property type="project" value="InterPro"/>
</dbReference>
<accession>A0A2M7T9L3</accession>
<organism evidence="2 3">
    <name type="scientific">Candidatus Aquicultor secundus</name>
    <dbReference type="NCBI Taxonomy" id="1973895"/>
    <lineage>
        <taxon>Bacteria</taxon>
        <taxon>Bacillati</taxon>
        <taxon>Actinomycetota</taxon>
        <taxon>Candidatus Aquicultoria</taxon>
        <taxon>Candidatus Aquicultorales</taxon>
        <taxon>Candidatus Aquicultoraceae</taxon>
        <taxon>Candidatus Aquicultor</taxon>
    </lineage>
</organism>
<feature type="domain" description="HTH cro/C1-type" evidence="1">
    <location>
        <begin position="7"/>
        <end position="62"/>
    </location>
</feature>
<evidence type="ECO:0000259" key="1">
    <source>
        <dbReference type="PROSITE" id="PS50943"/>
    </source>
</evidence>
<proteinExistence type="predicted"/>
<dbReference type="InterPro" id="IPR010982">
    <property type="entry name" value="Lambda_DNA-bd_dom_sf"/>
</dbReference>
<gene>
    <name evidence="2" type="ORF">COY37_02660</name>
</gene>
<evidence type="ECO:0000313" key="2">
    <source>
        <dbReference type="EMBL" id="PIZ41221.1"/>
    </source>
</evidence>
<reference evidence="3" key="1">
    <citation type="submission" date="2017-09" db="EMBL/GenBank/DDBJ databases">
        <title>Depth-based differentiation of microbial function through sediment-hosted aquifers and enrichment of novel symbionts in the deep terrestrial subsurface.</title>
        <authorList>
            <person name="Probst A.J."/>
            <person name="Ladd B."/>
            <person name="Jarett J.K."/>
            <person name="Geller-Mcgrath D.E."/>
            <person name="Sieber C.M.K."/>
            <person name="Emerson J.B."/>
            <person name="Anantharaman K."/>
            <person name="Thomas B.C."/>
            <person name="Malmstrom R."/>
            <person name="Stieglmeier M."/>
            <person name="Klingl A."/>
            <person name="Woyke T."/>
            <person name="Ryan C.M."/>
            <person name="Banfield J.F."/>
        </authorList>
    </citation>
    <scope>NUCLEOTIDE SEQUENCE [LARGE SCALE GENOMIC DNA]</scope>
</reference>
<dbReference type="EMBL" id="PFNG01000065">
    <property type="protein sequence ID" value="PIZ41221.1"/>
    <property type="molecule type" value="Genomic_DNA"/>
</dbReference>
<comment type="caution">
    <text evidence="2">The sequence shown here is derived from an EMBL/GenBank/DDBJ whole genome shotgun (WGS) entry which is preliminary data.</text>
</comment>
<dbReference type="PROSITE" id="PS50943">
    <property type="entry name" value="HTH_CROC1"/>
    <property type="match status" value="1"/>
</dbReference>
<sequence>MGFGDKLRAIRLQKGITQEKIADKLGYQTNSYVSSVENNKFIPTEDKLKTWAEAMGMPWEEMQDLLLEQELEELGVTDPGFQMMLKDVPSMTYEEKRSILDAYQMVLLARAKKLERQDN</sequence>
<dbReference type="Gene3D" id="1.10.260.40">
    <property type="entry name" value="lambda repressor-like DNA-binding domains"/>
    <property type="match status" value="1"/>
</dbReference>
<name>A0A2M7T9L3_9ACTN</name>
<dbReference type="Pfam" id="PF01381">
    <property type="entry name" value="HTH_3"/>
    <property type="match status" value="1"/>
</dbReference>
<dbReference type="CDD" id="cd00093">
    <property type="entry name" value="HTH_XRE"/>
    <property type="match status" value="1"/>
</dbReference>
<dbReference type="SMART" id="SM00530">
    <property type="entry name" value="HTH_XRE"/>
    <property type="match status" value="1"/>
</dbReference>
<dbReference type="SUPFAM" id="SSF47413">
    <property type="entry name" value="lambda repressor-like DNA-binding domains"/>
    <property type="match status" value="1"/>
</dbReference>
<dbReference type="RefSeq" id="WP_286975933.1">
    <property type="nucleotide sequence ID" value="NZ_PEXG01000019.1"/>
</dbReference>
<dbReference type="AlphaFoldDB" id="A0A2M7T9L3"/>